<comment type="caution">
    <text evidence="1">The sequence shown here is derived from an EMBL/GenBank/DDBJ whole genome shotgun (WGS) entry which is preliminary data.</text>
</comment>
<dbReference type="Proteomes" id="UP000887116">
    <property type="component" value="Unassembled WGS sequence"/>
</dbReference>
<dbReference type="AlphaFoldDB" id="A0A8X6M0B0"/>
<dbReference type="OrthoDB" id="6464136at2759"/>
<gene>
    <name evidence="1" type="primary">NCL1_60424</name>
    <name evidence="1" type="ORF">TNCT_102371</name>
</gene>
<reference evidence="1" key="1">
    <citation type="submission" date="2020-07" db="EMBL/GenBank/DDBJ databases">
        <title>Multicomponent nature underlies the extraordinary mechanical properties of spider dragline silk.</title>
        <authorList>
            <person name="Kono N."/>
            <person name="Nakamura H."/>
            <person name="Mori M."/>
            <person name="Yoshida Y."/>
            <person name="Ohtoshi R."/>
            <person name="Malay A.D."/>
            <person name="Moran D.A.P."/>
            <person name="Tomita M."/>
            <person name="Numata K."/>
            <person name="Arakawa K."/>
        </authorList>
    </citation>
    <scope>NUCLEOTIDE SEQUENCE</scope>
</reference>
<name>A0A8X6M0B0_TRICU</name>
<proteinExistence type="predicted"/>
<sequence>MVVLRILETSLYLFFSVIADYIEFDLVSFLEILGCVLVVDVFKNLIGIYLESTTQIQEIKVIADRDDEKFDRVGVPVVHSLMIFKMCEGLGLQAELAAEPDRQIWVAKKKPRPIPKVHSKTILMFCEALNLDAELAPSPGGEHL</sequence>
<evidence type="ECO:0000313" key="1">
    <source>
        <dbReference type="EMBL" id="GFR26604.1"/>
    </source>
</evidence>
<keyword evidence="2" id="KW-1185">Reference proteome</keyword>
<evidence type="ECO:0000313" key="2">
    <source>
        <dbReference type="Proteomes" id="UP000887116"/>
    </source>
</evidence>
<dbReference type="EMBL" id="BMAO01018853">
    <property type="protein sequence ID" value="GFR26604.1"/>
    <property type="molecule type" value="Genomic_DNA"/>
</dbReference>
<organism evidence="1 2">
    <name type="scientific">Trichonephila clavata</name>
    <name type="common">Joro spider</name>
    <name type="synonym">Nephila clavata</name>
    <dbReference type="NCBI Taxonomy" id="2740835"/>
    <lineage>
        <taxon>Eukaryota</taxon>
        <taxon>Metazoa</taxon>
        <taxon>Ecdysozoa</taxon>
        <taxon>Arthropoda</taxon>
        <taxon>Chelicerata</taxon>
        <taxon>Arachnida</taxon>
        <taxon>Araneae</taxon>
        <taxon>Araneomorphae</taxon>
        <taxon>Entelegynae</taxon>
        <taxon>Araneoidea</taxon>
        <taxon>Nephilidae</taxon>
        <taxon>Trichonephila</taxon>
    </lineage>
</organism>
<accession>A0A8X6M0B0</accession>
<protein>
    <submittedName>
        <fullName evidence="1">Uncharacterized protein</fullName>
    </submittedName>
</protein>